<dbReference type="Proteomes" id="UP000013776">
    <property type="component" value="Unassembled WGS sequence"/>
</dbReference>
<evidence type="ECO:0000256" key="3">
    <source>
        <dbReference type="ARBA" id="ARBA00022448"/>
    </source>
</evidence>
<keyword evidence="9 12" id="KW-0496">Mitochondrion</keyword>
<evidence type="ECO:0000256" key="6">
    <source>
        <dbReference type="ARBA" id="ARBA00022792"/>
    </source>
</evidence>
<keyword evidence="5 12" id="KW-0812">Transmembrane</keyword>
<dbReference type="AlphaFoldDB" id="R4XD02"/>
<evidence type="ECO:0000313" key="13">
    <source>
        <dbReference type="EMBL" id="CCG83488.1"/>
    </source>
</evidence>
<dbReference type="OrthoDB" id="44067at2759"/>
<dbReference type="GO" id="GO:0045275">
    <property type="term" value="C:respiratory chain complex III"/>
    <property type="evidence" value="ECO:0007669"/>
    <property type="project" value="UniProtKB-UniRule"/>
</dbReference>
<accession>R4XD02</accession>
<evidence type="ECO:0000313" key="14">
    <source>
        <dbReference type="Proteomes" id="UP000013776"/>
    </source>
</evidence>
<dbReference type="Pfam" id="PF05365">
    <property type="entry name" value="UCR_UQCRX_QCR9"/>
    <property type="match status" value="1"/>
</dbReference>
<dbReference type="FunFam" id="1.20.5.260:FF:000001">
    <property type="entry name" value="Cytochrome b-c1 complex subunit 9"/>
    <property type="match status" value="1"/>
</dbReference>
<name>R4XD02_TAPDE</name>
<proteinExistence type="inferred from homology"/>
<dbReference type="InterPro" id="IPR008027">
    <property type="entry name" value="QCR9"/>
</dbReference>
<comment type="similarity">
    <text evidence="2 12">Belongs to the UQCR10/QCR9 family.</text>
</comment>
<evidence type="ECO:0000256" key="2">
    <source>
        <dbReference type="ARBA" id="ARBA00007856"/>
    </source>
</evidence>
<comment type="subcellular location">
    <subcellularLocation>
        <location evidence="1 12">Mitochondrion inner membrane</location>
        <topology evidence="1 12">Single-pass membrane protein</topology>
    </subcellularLocation>
</comment>
<dbReference type="eggNOG" id="KOG3494">
    <property type="taxonomic scope" value="Eukaryota"/>
</dbReference>
<dbReference type="PANTHER" id="PTHR12980">
    <property type="entry name" value="UBIQUINOL-CYTOCHROME C REDUCTASE COMPLEX, SUBUNIT X"/>
    <property type="match status" value="1"/>
</dbReference>
<evidence type="ECO:0000256" key="7">
    <source>
        <dbReference type="ARBA" id="ARBA00022982"/>
    </source>
</evidence>
<evidence type="ECO:0000256" key="1">
    <source>
        <dbReference type="ARBA" id="ARBA00004434"/>
    </source>
</evidence>
<keyword evidence="7 12" id="KW-0249">Electron transport</keyword>
<dbReference type="Gene3D" id="1.20.5.260">
    <property type="entry name" value="Cytochrome b-c1 complex subunit 9"/>
    <property type="match status" value="1"/>
</dbReference>
<keyword evidence="3 12" id="KW-0813">Transport</keyword>
<feature type="transmembrane region" description="Helical" evidence="12">
    <location>
        <begin position="18"/>
        <end position="42"/>
    </location>
</feature>
<keyword evidence="14" id="KW-1185">Reference proteome</keyword>
<dbReference type="SUPFAM" id="SSF81514">
    <property type="entry name" value="Subunit X (non-heme 7 kDa protein) of cytochrome bc1 complex (Ubiquinol-cytochrome c reductase)"/>
    <property type="match status" value="1"/>
</dbReference>
<dbReference type="STRING" id="1097556.R4XD02"/>
<evidence type="ECO:0000256" key="10">
    <source>
        <dbReference type="ARBA" id="ARBA00023136"/>
    </source>
</evidence>
<evidence type="ECO:0000256" key="4">
    <source>
        <dbReference type="ARBA" id="ARBA00022660"/>
    </source>
</evidence>
<dbReference type="PANTHER" id="PTHR12980:SF0">
    <property type="entry name" value="CYTOCHROME B-C1 COMPLEX SUBUNIT 9"/>
    <property type="match status" value="1"/>
</dbReference>
<dbReference type="VEuPathDB" id="FungiDB:TAPDE_003719"/>
<reference evidence="13 14" key="1">
    <citation type="journal article" date="2013" name="MBio">
        <title>Genome sequencing of the plant pathogen Taphrina deformans, the causal agent of peach leaf curl.</title>
        <authorList>
            <person name="Cisse O.H."/>
            <person name="Almeida J.M.G.C.F."/>
            <person name="Fonseca A."/>
            <person name="Kumar A.A."/>
            <person name="Salojaervi J."/>
            <person name="Overmyer K."/>
            <person name="Hauser P.M."/>
            <person name="Pagni M."/>
        </authorList>
    </citation>
    <scope>NUCLEOTIDE SEQUENCE [LARGE SCALE GENOMIC DNA]</scope>
    <source>
        <strain evidence="14">PYCC 5710 / ATCC 11124 / CBS 356.35 / IMI 108563 / JCM 9778 / NBRC 8474</strain>
    </source>
</reference>
<protein>
    <recommendedName>
        <fullName evidence="11 12">Complex III subunit 9</fullName>
    </recommendedName>
</protein>
<evidence type="ECO:0000256" key="11">
    <source>
        <dbReference type="ARBA" id="ARBA00044247"/>
    </source>
</evidence>
<evidence type="ECO:0000256" key="5">
    <source>
        <dbReference type="ARBA" id="ARBA00022692"/>
    </source>
</evidence>
<gene>
    <name evidence="13" type="ORF">TAPDE_003719</name>
</gene>
<dbReference type="InterPro" id="IPR036656">
    <property type="entry name" value="QCR9_sf"/>
</dbReference>
<dbReference type="EMBL" id="CAHR02000153">
    <property type="protein sequence ID" value="CCG83488.1"/>
    <property type="molecule type" value="Genomic_DNA"/>
</dbReference>
<comment type="function">
    <text evidence="12">Component of the ubiquinol-cytochrome c oxidoreductase, a multisubunit transmembrane complex that is part of the mitochondrial electron transport chain which drives oxidative phosphorylation. The complex plays an important role in the uptake of multiple carbon sources present in different host niches.</text>
</comment>
<keyword evidence="10 12" id="KW-0472">Membrane</keyword>
<dbReference type="GO" id="GO:0005743">
    <property type="term" value="C:mitochondrial inner membrane"/>
    <property type="evidence" value="ECO:0007669"/>
    <property type="project" value="UniProtKB-SubCell"/>
</dbReference>
<organism evidence="13 14">
    <name type="scientific">Taphrina deformans (strain PYCC 5710 / ATCC 11124 / CBS 356.35 / IMI 108563 / JCM 9778 / NBRC 8474)</name>
    <name type="common">Peach leaf curl fungus</name>
    <name type="synonym">Lalaria deformans</name>
    <dbReference type="NCBI Taxonomy" id="1097556"/>
    <lineage>
        <taxon>Eukaryota</taxon>
        <taxon>Fungi</taxon>
        <taxon>Dikarya</taxon>
        <taxon>Ascomycota</taxon>
        <taxon>Taphrinomycotina</taxon>
        <taxon>Taphrinomycetes</taxon>
        <taxon>Taphrinales</taxon>
        <taxon>Taphrinaceae</taxon>
        <taxon>Taphrina</taxon>
    </lineage>
</organism>
<evidence type="ECO:0000256" key="8">
    <source>
        <dbReference type="ARBA" id="ARBA00022989"/>
    </source>
</evidence>
<evidence type="ECO:0000256" key="12">
    <source>
        <dbReference type="RuleBase" id="RU368056"/>
    </source>
</evidence>
<sequence length="61" mass="6852">MAGLSSAVYNTVFKRNSVFIGAVFATGFVFKISFDVLTTSIWDRVNAGKQWKDIRGKYVEN</sequence>
<comment type="caution">
    <text evidence="13">The sequence shown here is derived from an EMBL/GenBank/DDBJ whole genome shotgun (WGS) entry which is preliminary data.</text>
</comment>
<dbReference type="GO" id="GO:0006122">
    <property type="term" value="P:mitochondrial electron transport, ubiquinol to cytochrome c"/>
    <property type="evidence" value="ECO:0007669"/>
    <property type="project" value="UniProtKB-UniRule"/>
</dbReference>
<comment type="subunit">
    <text evidence="12">Component of the ubiquinol-cytochrome c oxidoreductase (cytochrome b-c1 complex, complex III, CIII), a multisubunit enzyme composed of 3 respiratory subunits cytochrome b, cytochrome c1 and Rieske protein, 2 core protein subunits, and additional low-molecular weight protein subunits.</text>
</comment>
<keyword evidence="8 12" id="KW-1133">Transmembrane helix</keyword>
<keyword evidence="4 12" id="KW-0679">Respiratory chain</keyword>
<evidence type="ECO:0000256" key="9">
    <source>
        <dbReference type="ARBA" id="ARBA00023128"/>
    </source>
</evidence>
<keyword evidence="6 12" id="KW-0999">Mitochondrion inner membrane</keyword>